<proteinExistence type="predicted"/>
<dbReference type="GO" id="GO:0045820">
    <property type="term" value="P:negative regulation of glycolytic process"/>
    <property type="evidence" value="ECO:0007669"/>
    <property type="project" value="TreeGrafter"/>
</dbReference>
<feature type="binding site" evidence="3">
    <location>
        <begin position="40"/>
        <end position="47"/>
    </location>
    <ligand>
        <name>substrate</name>
    </ligand>
</feature>
<keyword evidence="6" id="KW-1185">Reference proteome</keyword>
<dbReference type="Gene3D" id="3.40.50.1240">
    <property type="entry name" value="Phosphoglycerate mutase-like"/>
    <property type="match status" value="1"/>
</dbReference>
<feature type="signal peptide" evidence="4">
    <location>
        <begin position="1"/>
        <end position="22"/>
    </location>
</feature>
<dbReference type="SUPFAM" id="SSF53254">
    <property type="entry name" value="Phosphoglycerate mutase-like"/>
    <property type="match status" value="1"/>
</dbReference>
<dbReference type="Proteomes" id="UP000477739">
    <property type="component" value="Unassembled WGS sequence"/>
</dbReference>
<dbReference type="EMBL" id="WMJZ01000025">
    <property type="protein sequence ID" value="MTH47901.1"/>
    <property type="molecule type" value="Genomic_DNA"/>
</dbReference>
<dbReference type="GO" id="GO:0043456">
    <property type="term" value="P:regulation of pentose-phosphate shunt"/>
    <property type="evidence" value="ECO:0007669"/>
    <property type="project" value="TreeGrafter"/>
</dbReference>
<dbReference type="SMART" id="SM00855">
    <property type="entry name" value="PGAM"/>
    <property type="match status" value="1"/>
</dbReference>
<dbReference type="PANTHER" id="PTHR46517">
    <property type="entry name" value="FRUCTOSE-2,6-BISPHOSPHATASE TIGAR"/>
    <property type="match status" value="1"/>
</dbReference>
<evidence type="ECO:0000256" key="1">
    <source>
        <dbReference type="ARBA" id="ARBA00022801"/>
    </source>
</evidence>
<comment type="caution">
    <text evidence="5">The sequence shown here is derived from an EMBL/GenBank/DDBJ whole genome shotgun (WGS) entry which is preliminary data.</text>
</comment>
<accession>A0A6L6IM45</accession>
<dbReference type="InterPro" id="IPR013078">
    <property type="entry name" value="His_Pase_superF_clade-1"/>
</dbReference>
<gene>
    <name evidence="5" type="ORF">GJV78_16830</name>
</gene>
<dbReference type="Pfam" id="PF00300">
    <property type="entry name" value="His_Phos_1"/>
    <property type="match status" value="1"/>
</dbReference>
<evidence type="ECO:0000256" key="4">
    <source>
        <dbReference type="SAM" id="SignalP"/>
    </source>
</evidence>
<evidence type="ECO:0000313" key="6">
    <source>
        <dbReference type="Proteomes" id="UP000477739"/>
    </source>
</evidence>
<dbReference type="InterPro" id="IPR029033">
    <property type="entry name" value="His_PPase_superfam"/>
</dbReference>
<sequence>MKKWLLALLVIASAATSPSLMAENKTTASSDDEVTVWFVRHGKTLLNTFDRVQGWVDSPLTDEGRQVARYLGEGLKGVHFDRFYSSDAGRQRETMAVMLKQAGVTGYQLNELEGLREAFFGGFEGGYNKDMAGAAARQLGLSDAAALFRAMKAGTLPVRDSQNALAKADPMGLTENYMQVKRRTQAALTDIISRAKAAGDKNVLVISSGTAIQIMISDLTDNADKNKPLANAAVVKIIYKDGRYSVPEIGTLKYVEAGKKALAGK</sequence>
<dbReference type="RefSeq" id="WP_155109422.1">
    <property type="nucleotide sequence ID" value="NZ_WMJZ01000025.1"/>
</dbReference>
<dbReference type="CDD" id="cd07067">
    <property type="entry name" value="HP_PGM_like"/>
    <property type="match status" value="1"/>
</dbReference>
<keyword evidence="4" id="KW-0732">Signal</keyword>
<organism evidence="5 6">
    <name type="scientific">Intestinirhabdus alba</name>
    <dbReference type="NCBI Taxonomy" id="2899544"/>
    <lineage>
        <taxon>Bacteria</taxon>
        <taxon>Pseudomonadati</taxon>
        <taxon>Pseudomonadota</taxon>
        <taxon>Gammaproteobacteria</taxon>
        <taxon>Enterobacterales</taxon>
        <taxon>Enterobacteriaceae</taxon>
        <taxon>Intestinirhabdus</taxon>
    </lineage>
</organism>
<name>A0A6L6IM45_9ENTR</name>
<dbReference type="GO" id="GO:0004331">
    <property type="term" value="F:fructose-2,6-bisphosphate 2-phosphatase activity"/>
    <property type="evidence" value="ECO:0007669"/>
    <property type="project" value="TreeGrafter"/>
</dbReference>
<evidence type="ECO:0000313" key="5">
    <source>
        <dbReference type="EMBL" id="MTH47901.1"/>
    </source>
</evidence>
<dbReference type="GO" id="GO:0005829">
    <property type="term" value="C:cytosol"/>
    <property type="evidence" value="ECO:0007669"/>
    <property type="project" value="TreeGrafter"/>
</dbReference>
<reference evidence="5 6" key="1">
    <citation type="submission" date="2019-11" db="EMBL/GenBank/DDBJ databases">
        <title>Escherichia alba sp. nov. isolated from the gut of plastic-eating superworms Zophobas atratus.</title>
        <authorList>
            <person name="Yang Y."/>
        </authorList>
    </citation>
    <scope>NUCLEOTIDE SEQUENCE [LARGE SCALE GENOMIC DNA]</scope>
    <source>
        <strain evidence="6">BIT-B35</strain>
    </source>
</reference>
<dbReference type="OrthoDB" id="9783269at2"/>
<feature type="active site" description="Tele-phosphohistidine intermediate" evidence="2">
    <location>
        <position position="41"/>
    </location>
</feature>
<dbReference type="PANTHER" id="PTHR46517:SF1">
    <property type="entry name" value="FRUCTOSE-2,6-BISPHOSPHATASE TIGAR"/>
    <property type="match status" value="1"/>
</dbReference>
<feature type="binding site" evidence="3">
    <location>
        <position position="90"/>
    </location>
    <ligand>
        <name>substrate</name>
    </ligand>
</feature>
<feature type="chain" id="PRO_5026651714" evidence="4">
    <location>
        <begin position="23"/>
        <end position="265"/>
    </location>
</feature>
<evidence type="ECO:0000256" key="2">
    <source>
        <dbReference type="PIRSR" id="PIRSR613078-1"/>
    </source>
</evidence>
<keyword evidence="1" id="KW-0378">Hydrolase</keyword>
<feature type="active site" description="Proton donor/acceptor" evidence="2">
    <location>
        <position position="117"/>
    </location>
</feature>
<dbReference type="InterPro" id="IPR051695">
    <property type="entry name" value="Phosphoglycerate_Mutase"/>
</dbReference>
<feature type="binding site" evidence="3">
    <location>
        <position position="129"/>
    </location>
    <ligand>
        <name>substrate</name>
    </ligand>
</feature>
<dbReference type="AlphaFoldDB" id="A0A6L6IM45"/>
<evidence type="ECO:0000256" key="3">
    <source>
        <dbReference type="PIRSR" id="PIRSR613078-2"/>
    </source>
</evidence>
<protein>
    <submittedName>
        <fullName evidence="5">Histidine phosphatase family protein</fullName>
    </submittedName>
</protein>